<dbReference type="AlphaFoldDB" id="A0A328WMP3"/>
<keyword evidence="1" id="KW-0732">Signal</keyword>
<organism evidence="2 3">
    <name type="scientific">Flavobacterium lacus</name>
    <dbReference type="NCBI Taxonomy" id="1353778"/>
    <lineage>
        <taxon>Bacteria</taxon>
        <taxon>Pseudomonadati</taxon>
        <taxon>Bacteroidota</taxon>
        <taxon>Flavobacteriia</taxon>
        <taxon>Flavobacteriales</taxon>
        <taxon>Flavobacteriaceae</taxon>
        <taxon>Flavobacterium</taxon>
    </lineage>
</organism>
<evidence type="ECO:0000256" key="1">
    <source>
        <dbReference type="SAM" id="SignalP"/>
    </source>
</evidence>
<gene>
    <name evidence="2" type="ORF">B0I10_10841</name>
</gene>
<dbReference type="Proteomes" id="UP000249518">
    <property type="component" value="Unassembled WGS sequence"/>
</dbReference>
<reference evidence="2 3" key="1">
    <citation type="submission" date="2018-06" db="EMBL/GenBank/DDBJ databases">
        <title>Genomic Encyclopedia of Type Strains, Phase III (KMG-III): the genomes of soil and plant-associated and newly described type strains.</title>
        <authorList>
            <person name="Whitman W."/>
        </authorList>
    </citation>
    <scope>NUCLEOTIDE SEQUENCE [LARGE SCALE GENOMIC DNA]</scope>
    <source>
        <strain evidence="2 3">CGMCC 1.12504</strain>
    </source>
</reference>
<sequence>MKKIVSIVVVLFAFVFSTNAQSNLKMTSDSKPKEQSVKEMAYSELRELSSVVELTPELKNDFLTLFMMRNEAVSNAKSDEEKASIYERFGQKFLSGLNEEQAKKLKENKELYNKLTHLKYSKQ</sequence>
<keyword evidence="3" id="KW-1185">Reference proteome</keyword>
<feature type="signal peptide" evidence="1">
    <location>
        <begin position="1"/>
        <end position="20"/>
    </location>
</feature>
<accession>A0A328WMP3</accession>
<protein>
    <submittedName>
        <fullName evidence="2">Uncharacterized protein</fullName>
    </submittedName>
</protein>
<evidence type="ECO:0000313" key="3">
    <source>
        <dbReference type="Proteomes" id="UP000249518"/>
    </source>
</evidence>
<dbReference type="OrthoDB" id="1364506at2"/>
<comment type="caution">
    <text evidence="2">The sequence shown here is derived from an EMBL/GenBank/DDBJ whole genome shotgun (WGS) entry which is preliminary data.</text>
</comment>
<feature type="chain" id="PRO_5016350067" evidence="1">
    <location>
        <begin position="21"/>
        <end position="123"/>
    </location>
</feature>
<proteinExistence type="predicted"/>
<dbReference type="RefSeq" id="WP_112086223.1">
    <property type="nucleotide sequence ID" value="NZ_QLSV01000008.1"/>
</dbReference>
<name>A0A328WMP3_9FLAO</name>
<dbReference type="EMBL" id="QLSV01000008">
    <property type="protein sequence ID" value="RAR47541.1"/>
    <property type="molecule type" value="Genomic_DNA"/>
</dbReference>
<evidence type="ECO:0000313" key="2">
    <source>
        <dbReference type="EMBL" id="RAR47541.1"/>
    </source>
</evidence>